<reference evidence="8 9" key="1">
    <citation type="submission" date="2015-06" db="EMBL/GenBank/DDBJ databases">
        <title>Draft genome of the ant-associated black yeast Phialophora attae CBS 131958.</title>
        <authorList>
            <person name="Moreno L.F."/>
            <person name="Stielow B.J."/>
            <person name="de Hoog S."/>
            <person name="Vicente V.A."/>
            <person name="Weiss V.A."/>
            <person name="de Vries M."/>
            <person name="Cruz L.M."/>
            <person name="Souza E.M."/>
        </authorList>
    </citation>
    <scope>NUCLEOTIDE SEQUENCE [LARGE SCALE GENOMIC DNA]</scope>
    <source>
        <strain evidence="8 9">CBS 131958</strain>
    </source>
</reference>
<feature type="compositionally biased region" description="Basic and acidic residues" evidence="6">
    <location>
        <begin position="16"/>
        <end position="27"/>
    </location>
</feature>
<accession>A0A0N0NHT6</accession>
<dbReference type="GeneID" id="28732373"/>
<dbReference type="Gene3D" id="1.20.1740.10">
    <property type="entry name" value="Amino acid/polyamine transporter I"/>
    <property type="match status" value="1"/>
</dbReference>
<comment type="subcellular location">
    <subcellularLocation>
        <location evidence="1">Membrane</location>
        <topology evidence="1">Multi-pass membrane protein</topology>
    </subcellularLocation>
</comment>
<evidence type="ECO:0000256" key="6">
    <source>
        <dbReference type="SAM" id="MobiDB-lite"/>
    </source>
</evidence>
<feature type="transmembrane region" description="Helical" evidence="7">
    <location>
        <begin position="382"/>
        <end position="403"/>
    </location>
</feature>
<feature type="region of interest" description="Disordered" evidence="6">
    <location>
        <begin position="1"/>
        <end position="27"/>
    </location>
</feature>
<evidence type="ECO:0000313" key="9">
    <source>
        <dbReference type="Proteomes" id="UP000038010"/>
    </source>
</evidence>
<feature type="transmembrane region" description="Helical" evidence="7">
    <location>
        <begin position="409"/>
        <end position="428"/>
    </location>
</feature>
<feature type="transmembrane region" description="Helical" evidence="7">
    <location>
        <begin position="280"/>
        <end position="305"/>
    </location>
</feature>
<keyword evidence="2" id="KW-0813">Transport</keyword>
<dbReference type="PANTHER" id="PTHR45649:SF5">
    <property type="entry name" value="GABA TRANSPORTER (EUROFUNG)-RELATED"/>
    <property type="match status" value="1"/>
</dbReference>
<dbReference type="InterPro" id="IPR002293">
    <property type="entry name" value="AA/rel_permease1"/>
</dbReference>
<dbReference type="Proteomes" id="UP000038010">
    <property type="component" value="Unassembled WGS sequence"/>
</dbReference>
<feature type="transmembrane region" description="Helical" evidence="7">
    <location>
        <begin position="481"/>
        <end position="500"/>
    </location>
</feature>
<feature type="transmembrane region" description="Helical" evidence="7">
    <location>
        <begin position="200"/>
        <end position="222"/>
    </location>
</feature>
<evidence type="ECO:0000256" key="1">
    <source>
        <dbReference type="ARBA" id="ARBA00004141"/>
    </source>
</evidence>
<dbReference type="PIRSF" id="PIRSF006060">
    <property type="entry name" value="AA_transporter"/>
    <property type="match status" value="1"/>
</dbReference>
<evidence type="ECO:0000256" key="7">
    <source>
        <dbReference type="SAM" id="Phobius"/>
    </source>
</evidence>
<dbReference type="EMBL" id="LFJN01000054">
    <property type="protein sequence ID" value="KPI34649.1"/>
    <property type="molecule type" value="Genomic_DNA"/>
</dbReference>
<dbReference type="GO" id="GO:0022857">
    <property type="term" value="F:transmembrane transporter activity"/>
    <property type="evidence" value="ECO:0007669"/>
    <property type="project" value="InterPro"/>
</dbReference>
<keyword evidence="4 7" id="KW-1133">Transmembrane helix</keyword>
<dbReference type="VEuPathDB" id="FungiDB:AB675_11628"/>
<feature type="transmembrane region" description="Helical" evidence="7">
    <location>
        <begin position="170"/>
        <end position="193"/>
    </location>
</feature>
<evidence type="ECO:0000256" key="4">
    <source>
        <dbReference type="ARBA" id="ARBA00022989"/>
    </source>
</evidence>
<dbReference type="GO" id="GO:0016020">
    <property type="term" value="C:membrane"/>
    <property type="evidence" value="ECO:0007669"/>
    <property type="project" value="UniProtKB-SubCell"/>
</dbReference>
<dbReference type="PANTHER" id="PTHR45649">
    <property type="entry name" value="AMINO-ACID PERMEASE BAT1"/>
    <property type="match status" value="1"/>
</dbReference>
<protein>
    <submittedName>
        <fullName evidence="8">Putative amino-acid permease</fullName>
    </submittedName>
</protein>
<evidence type="ECO:0000256" key="3">
    <source>
        <dbReference type="ARBA" id="ARBA00022692"/>
    </source>
</evidence>
<feature type="transmembrane region" description="Helical" evidence="7">
    <location>
        <begin position="325"/>
        <end position="350"/>
    </location>
</feature>
<dbReference type="OrthoDB" id="3257095at2759"/>
<keyword evidence="5 7" id="KW-0472">Membrane</keyword>
<evidence type="ECO:0000256" key="2">
    <source>
        <dbReference type="ARBA" id="ARBA00022448"/>
    </source>
</evidence>
<sequence>MGDYNSSPERGAGHLIPDEPHTHHDTYAGFRTDETRNKGTRLRRLFGFGQMFFFALGYMSSWEAIAANVGLAFSNGGPRALTWGFFVVVPGILCQVASLAELAAVQPIAGAQYHWTHYLAPARYSRFITWLQGWITWFSWISLLAGVVNITANSIQTVVIASYPNYAAQSWHVVLIMYALMIVEAFITTHAFWTMPWIELFAGVLHIGLWIIFAAVLLAMAPKHSGEWVFFDKTTSSGWGESVSFNLGMILITWGFVGFDASVHLSEEVRRARHAVPRAMFWSICLNCGMAFGMVLIFLFCLGSVEDVTSASYPILAICVNATRSVAGGSALVGGLLIMNVTASLGSLASASRLTWAWSRDGGLPAYFSRINPRQRVPTRSVWLPVGIVMLLSLLNLAGYLAFSVIVSLSTFGLYQSYFIAIACMLYARWTNKKHVVLGGGWSLGWWGYPINVFALVYSAWMSVFLVFPTYLPVTGESMNYALPINAGVWLFAIVSWFVWAKRSWRGLNVEVIDAVVADAERASKE</sequence>
<organism evidence="8 9">
    <name type="scientific">Cyphellophora attinorum</name>
    <dbReference type="NCBI Taxonomy" id="1664694"/>
    <lineage>
        <taxon>Eukaryota</taxon>
        <taxon>Fungi</taxon>
        <taxon>Dikarya</taxon>
        <taxon>Ascomycota</taxon>
        <taxon>Pezizomycotina</taxon>
        <taxon>Eurotiomycetes</taxon>
        <taxon>Chaetothyriomycetidae</taxon>
        <taxon>Chaetothyriales</taxon>
        <taxon>Cyphellophoraceae</taxon>
        <taxon>Cyphellophora</taxon>
    </lineage>
</organism>
<gene>
    <name evidence="8" type="ORF">AB675_11628</name>
</gene>
<keyword evidence="9" id="KW-1185">Reference proteome</keyword>
<proteinExistence type="predicted"/>
<evidence type="ECO:0000256" key="5">
    <source>
        <dbReference type="ARBA" id="ARBA00023136"/>
    </source>
</evidence>
<name>A0A0N0NHT6_9EURO</name>
<feature type="transmembrane region" description="Helical" evidence="7">
    <location>
        <begin position="82"/>
        <end position="106"/>
    </location>
</feature>
<feature type="transmembrane region" description="Helical" evidence="7">
    <location>
        <begin position="242"/>
        <end position="259"/>
    </location>
</feature>
<dbReference type="RefSeq" id="XP_017994612.1">
    <property type="nucleotide sequence ID" value="XM_018140492.1"/>
</dbReference>
<feature type="transmembrane region" description="Helical" evidence="7">
    <location>
        <begin position="127"/>
        <end position="150"/>
    </location>
</feature>
<dbReference type="AlphaFoldDB" id="A0A0N0NHT6"/>
<keyword evidence="3 7" id="KW-0812">Transmembrane</keyword>
<evidence type="ECO:0000313" key="8">
    <source>
        <dbReference type="EMBL" id="KPI34649.1"/>
    </source>
</evidence>
<feature type="transmembrane region" description="Helical" evidence="7">
    <location>
        <begin position="449"/>
        <end position="469"/>
    </location>
</feature>
<comment type="caution">
    <text evidence="8">The sequence shown here is derived from an EMBL/GenBank/DDBJ whole genome shotgun (WGS) entry which is preliminary data.</text>
</comment>
<feature type="transmembrane region" description="Helical" evidence="7">
    <location>
        <begin position="45"/>
        <end position="62"/>
    </location>
</feature>
<dbReference type="Pfam" id="PF13520">
    <property type="entry name" value="AA_permease_2"/>
    <property type="match status" value="1"/>
</dbReference>